<reference evidence="2" key="1">
    <citation type="journal article" date="2023" name="Science">
        <title>Genome structures resolve the early diversification of teleost fishes.</title>
        <authorList>
            <person name="Parey E."/>
            <person name="Louis A."/>
            <person name="Montfort J."/>
            <person name="Bouchez O."/>
            <person name="Roques C."/>
            <person name="Iampietro C."/>
            <person name="Lluch J."/>
            <person name="Castinel A."/>
            <person name="Donnadieu C."/>
            <person name="Desvignes T."/>
            <person name="Floi Bucao C."/>
            <person name="Jouanno E."/>
            <person name="Wen M."/>
            <person name="Mejri S."/>
            <person name="Dirks R."/>
            <person name="Jansen H."/>
            <person name="Henkel C."/>
            <person name="Chen W.J."/>
            <person name="Zahm M."/>
            <person name="Cabau C."/>
            <person name="Klopp C."/>
            <person name="Thompson A.W."/>
            <person name="Robinson-Rechavi M."/>
            <person name="Braasch I."/>
            <person name="Lecointre G."/>
            <person name="Bobe J."/>
            <person name="Postlethwait J.H."/>
            <person name="Berthelot C."/>
            <person name="Roest Crollius H."/>
            <person name="Guiguen Y."/>
        </authorList>
    </citation>
    <scope>NUCLEOTIDE SEQUENCE</scope>
    <source>
        <strain evidence="2">WJC10195</strain>
    </source>
</reference>
<accession>A0A9Q1F7R6</accession>
<comment type="caution">
    <text evidence="2">The sequence shown here is derived from an EMBL/GenBank/DDBJ whole genome shotgun (WGS) entry which is preliminary data.</text>
</comment>
<feature type="region of interest" description="Disordered" evidence="1">
    <location>
        <begin position="1"/>
        <end position="21"/>
    </location>
</feature>
<sequence length="192" mass="21196">MGCEKGIGESLKTNNSSPNCPGTQASWKRLAKLQPSVAEQTSSVPGTRFVVYSNKHVAEDPFLLFGEAYVTREISTISTQGMCYCSRVPENTVVAQSGTRSSWCPGFELHFRERRTTRPLGPVSGRSKLLSTRQRQRRGALEPEDGIANDSHVVWLPSAAGLKRLRSLCNLSLHWPPLRCPVIYGPGLRKSI</sequence>
<protein>
    <submittedName>
        <fullName evidence="2">Uncharacterized protein</fullName>
    </submittedName>
</protein>
<dbReference type="EMBL" id="JAINUF010000008">
    <property type="protein sequence ID" value="KAJ8352787.1"/>
    <property type="molecule type" value="Genomic_DNA"/>
</dbReference>
<evidence type="ECO:0000256" key="1">
    <source>
        <dbReference type="SAM" id="MobiDB-lite"/>
    </source>
</evidence>
<feature type="compositionally biased region" description="Polar residues" evidence="1">
    <location>
        <begin position="11"/>
        <end position="21"/>
    </location>
</feature>
<organism evidence="2 3">
    <name type="scientific">Synaphobranchus kaupii</name>
    <name type="common">Kaup's arrowtooth eel</name>
    <dbReference type="NCBI Taxonomy" id="118154"/>
    <lineage>
        <taxon>Eukaryota</taxon>
        <taxon>Metazoa</taxon>
        <taxon>Chordata</taxon>
        <taxon>Craniata</taxon>
        <taxon>Vertebrata</taxon>
        <taxon>Euteleostomi</taxon>
        <taxon>Actinopterygii</taxon>
        <taxon>Neopterygii</taxon>
        <taxon>Teleostei</taxon>
        <taxon>Anguilliformes</taxon>
        <taxon>Synaphobranchidae</taxon>
        <taxon>Synaphobranchus</taxon>
    </lineage>
</organism>
<proteinExistence type="predicted"/>
<name>A0A9Q1F7R6_SYNKA</name>
<gene>
    <name evidence="2" type="ORF">SKAU_G00242630</name>
</gene>
<evidence type="ECO:0000313" key="3">
    <source>
        <dbReference type="Proteomes" id="UP001152622"/>
    </source>
</evidence>
<evidence type="ECO:0000313" key="2">
    <source>
        <dbReference type="EMBL" id="KAJ8352787.1"/>
    </source>
</evidence>
<dbReference type="Proteomes" id="UP001152622">
    <property type="component" value="Chromosome 8"/>
</dbReference>
<keyword evidence="3" id="KW-1185">Reference proteome</keyword>
<dbReference type="AlphaFoldDB" id="A0A9Q1F7R6"/>
<feature type="region of interest" description="Disordered" evidence="1">
    <location>
        <begin position="122"/>
        <end position="143"/>
    </location>
</feature>